<reference evidence="7" key="1">
    <citation type="submission" date="2020-09" db="EMBL/GenBank/DDBJ databases">
        <title>The genome sequence of strain Labrenzia suaedae 4C16A.</title>
        <authorList>
            <person name="Liu Y."/>
        </authorList>
    </citation>
    <scope>NUCLEOTIDE SEQUENCE [LARGE SCALE GENOMIC DNA]</scope>
    <source>
        <strain evidence="7">4C16A</strain>
    </source>
</reference>
<sequence>MTDTARVSESPSSDEQFDLIVAGSGAAGLSCAVTAAQHGLKVCVLEKTDVIGGTTAWSGGWIWAPCNPVVQRAGIVEDSLAPRLYLQSLLGNHFQADRIDAFLKAAPRMVGFLEENTALEFEGGLAIPDTYSHLPGAGMGGRSVIARPYDARKLGAALELLRKPMHETTFFGMTIQAGPDLRAFLTMLRSSTSFVHVIKRTLRHFRDLALHGRGMDLRNGNALAARLLRSALDLGIDIRTGVSIERLSGTGGRVTGVDLADGASLSASRGVVLACGGFSQNPQAREGVIPRNSEHHSLALESATGDGLRLASGAGGSMDFSLADPAAYCPVSSVPWGNGRTGQFPHIIDRGKPGVIGVLASGRRFCNEGLGYHDYVTALLEATREDKKAESWLVCDHRFLRRYGLGIVRPSPVPSGHWLRNGYLKTGKTPEELAVACGIDPTGLAATIEAWNSHAASGEDPEFGRGSTPYMRLQGDPEQKPNPCVAPIASAPFYAVKVVPGSFGTFAGLATDANARVLMADGTPIAGLYAAGADAASVFGGFYPAGGINLGPALTFGYIAGCHAAGKDI</sequence>
<dbReference type="PANTHER" id="PTHR43400:SF10">
    <property type="entry name" value="3-OXOSTEROID 1-DEHYDROGENASE"/>
    <property type="match status" value="1"/>
</dbReference>
<dbReference type="Pfam" id="PF00890">
    <property type="entry name" value="FAD_binding_2"/>
    <property type="match status" value="1"/>
</dbReference>
<dbReference type="NCBIfam" id="NF004789">
    <property type="entry name" value="PRK06134.1"/>
    <property type="match status" value="1"/>
</dbReference>
<dbReference type="InterPro" id="IPR027477">
    <property type="entry name" value="Succ_DH/fumarate_Rdtase_cat_sf"/>
</dbReference>
<dbReference type="InterPro" id="IPR050315">
    <property type="entry name" value="FAD-oxidoreductase_2"/>
</dbReference>
<dbReference type="SUPFAM" id="SSF56425">
    <property type="entry name" value="Succinate dehydrogenase/fumarate reductase flavoprotein, catalytic domain"/>
    <property type="match status" value="1"/>
</dbReference>
<evidence type="ECO:0000313" key="6">
    <source>
        <dbReference type="EMBL" id="MBD8891010.1"/>
    </source>
</evidence>
<evidence type="ECO:0000259" key="5">
    <source>
        <dbReference type="Pfam" id="PF00890"/>
    </source>
</evidence>
<dbReference type="InterPro" id="IPR036188">
    <property type="entry name" value="FAD/NAD-bd_sf"/>
</dbReference>
<dbReference type="EMBL" id="JACYXI010000002">
    <property type="protein sequence ID" value="MBD8891010.1"/>
    <property type="molecule type" value="Genomic_DNA"/>
</dbReference>
<organism evidence="6 7">
    <name type="scientific">Roseibium litorale</name>
    <dbReference type="NCBI Taxonomy" id="2803841"/>
    <lineage>
        <taxon>Bacteria</taxon>
        <taxon>Pseudomonadati</taxon>
        <taxon>Pseudomonadota</taxon>
        <taxon>Alphaproteobacteria</taxon>
        <taxon>Hyphomicrobiales</taxon>
        <taxon>Stappiaceae</taxon>
        <taxon>Roseibium</taxon>
    </lineage>
</organism>
<reference evidence="6 7" key="2">
    <citation type="journal article" date="2021" name="Int. J. Syst. Evol. Microbiol.">
        <title>Roseibium litorale sp. nov., isolated from a tidal flat sediment and proposal for the reclassification of Labrenzia polysiphoniae as Roseibium polysiphoniae comb. nov.</title>
        <authorList>
            <person name="Liu Y."/>
            <person name="Pei T."/>
            <person name="Du J."/>
            <person name="Chao M."/>
            <person name="Deng M.R."/>
            <person name="Zhu H."/>
        </authorList>
    </citation>
    <scope>NUCLEOTIDE SEQUENCE [LARGE SCALE GENOMIC DNA]</scope>
    <source>
        <strain evidence="6 7">4C16A</strain>
    </source>
</reference>
<keyword evidence="3" id="KW-0274">FAD</keyword>
<evidence type="ECO:0000256" key="3">
    <source>
        <dbReference type="ARBA" id="ARBA00022827"/>
    </source>
</evidence>
<protein>
    <submittedName>
        <fullName evidence="6">FAD-dependent oxidoreductase</fullName>
    </submittedName>
</protein>
<evidence type="ECO:0000256" key="4">
    <source>
        <dbReference type="ARBA" id="ARBA00023002"/>
    </source>
</evidence>
<feature type="domain" description="FAD-dependent oxidoreductase 2 FAD-binding" evidence="5">
    <location>
        <begin position="18"/>
        <end position="550"/>
    </location>
</feature>
<evidence type="ECO:0000256" key="2">
    <source>
        <dbReference type="ARBA" id="ARBA00022630"/>
    </source>
</evidence>
<comment type="caution">
    <text evidence="6">The sequence shown here is derived from an EMBL/GenBank/DDBJ whole genome shotgun (WGS) entry which is preliminary data.</text>
</comment>
<keyword evidence="2" id="KW-0285">Flavoprotein</keyword>
<gene>
    <name evidence="6" type="ORF">IG616_05600</name>
</gene>
<dbReference type="SUPFAM" id="SSF51905">
    <property type="entry name" value="FAD/NAD(P)-binding domain"/>
    <property type="match status" value="1"/>
</dbReference>
<keyword evidence="7" id="KW-1185">Reference proteome</keyword>
<dbReference type="Gene3D" id="3.50.50.60">
    <property type="entry name" value="FAD/NAD(P)-binding domain"/>
    <property type="match status" value="2"/>
</dbReference>
<dbReference type="RefSeq" id="WP_192147142.1">
    <property type="nucleotide sequence ID" value="NZ_JACYXI010000002.1"/>
</dbReference>
<dbReference type="PRINTS" id="PR00411">
    <property type="entry name" value="PNDRDTASEI"/>
</dbReference>
<dbReference type="InterPro" id="IPR003953">
    <property type="entry name" value="FAD-dep_OxRdtase_2_FAD-bd"/>
</dbReference>
<dbReference type="PROSITE" id="PS51257">
    <property type="entry name" value="PROKAR_LIPOPROTEIN"/>
    <property type="match status" value="1"/>
</dbReference>
<dbReference type="PANTHER" id="PTHR43400">
    <property type="entry name" value="FUMARATE REDUCTASE"/>
    <property type="match status" value="1"/>
</dbReference>
<proteinExistence type="predicted"/>
<name>A0ABR9CKR8_9HYPH</name>
<comment type="cofactor">
    <cofactor evidence="1">
        <name>FAD</name>
        <dbReference type="ChEBI" id="CHEBI:57692"/>
    </cofactor>
</comment>
<accession>A0ABR9CKR8</accession>
<dbReference type="Proteomes" id="UP000632063">
    <property type="component" value="Unassembled WGS sequence"/>
</dbReference>
<keyword evidence="4" id="KW-0560">Oxidoreductase</keyword>
<evidence type="ECO:0000256" key="1">
    <source>
        <dbReference type="ARBA" id="ARBA00001974"/>
    </source>
</evidence>
<evidence type="ECO:0000313" key="7">
    <source>
        <dbReference type="Proteomes" id="UP000632063"/>
    </source>
</evidence>